<proteinExistence type="predicted"/>
<accession>A0ABN1IE23</accession>
<dbReference type="Proteomes" id="UP001501523">
    <property type="component" value="Unassembled WGS sequence"/>
</dbReference>
<evidence type="ECO:0000256" key="4">
    <source>
        <dbReference type="ARBA" id="ARBA00022989"/>
    </source>
</evidence>
<comment type="subcellular location">
    <subcellularLocation>
        <location evidence="1">Cell membrane</location>
        <topology evidence="1">Multi-pass membrane protein</topology>
    </subcellularLocation>
</comment>
<dbReference type="RefSeq" id="WP_343787512.1">
    <property type="nucleotide sequence ID" value="NZ_BAAAEU010000004.1"/>
</dbReference>
<reference evidence="7 8" key="1">
    <citation type="journal article" date="2019" name="Int. J. Syst. Evol. Microbiol.">
        <title>The Global Catalogue of Microorganisms (GCM) 10K type strain sequencing project: providing services to taxonomists for standard genome sequencing and annotation.</title>
        <authorList>
            <consortium name="The Broad Institute Genomics Platform"/>
            <consortium name="The Broad Institute Genome Sequencing Center for Infectious Disease"/>
            <person name="Wu L."/>
            <person name="Ma J."/>
        </authorList>
    </citation>
    <scope>NUCLEOTIDE SEQUENCE [LARGE SCALE GENOMIC DNA]</scope>
    <source>
        <strain evidence="7 8">JCM 15421</strain>
    </source>
</reference>
<keyword evidence="4 6" id="KW-1133">Transmembrane helix</keyword>
<comment type="caution">
    <text evidence="7">The sequence shown here is derived from an EMBL/GenBank/DDBJ whole genome shotgun (WGS) entry which is preliminary data.</text>
</comment>
<feature type="transmembrane region" description="Helical" evidence="6">
    <location>
        <begin position="40"/>
        <end position="64"/>
    </location>
</feature>
<dbReference type="PANTHER" id="PTHR30086:SF20">
    <property type="entry name" value="ARGININE EXPORTER PROTEIN ARGO-RELATED"/>
    <property type="match status" value="1"/>
</dbReference>
<keyword evidence="3 6" id="KW-0812">Transmembrane</keyword>
<dbReference type="EMBL" id="BAAAEU010000004">
    <property type="protein sequence ID" value="GAA0708709.1"/>
    <property type="molecule type" value="Genomic_DNA"/>
</dbReference>
<evidence type="ECO:0000256" key="1">
    <source>
        <dbReference type="ARBA" id="ARBA00004651"/>
    </source>
</evidence>
<evidence type="ECO:0000256" key="3">
    <source>
        <dbReference type="ARBA" id="ARBA00022692"/>
    </source>
</evidence>
<keyword evidence="5 6" id="KW-0472">Membrane</keyword>
<gene>
    <name evidence="7" type="ORF">GCM10009105_08530</name>
</gene>
<evidence type="ECO:0000256" key="5">
    <source>
        <dbReference type="ARBA" id="ARBA00023136"/>
    </source>
</evidence>
<organism evidence="7 8">
    <name type="scientific">Dokdonella soli</name>
    <dbReference type="NCBI Taxonomy" id="529810"/>
    <lineage>
        <taxon>Bacteria</taxon>
        <taxon>Pseudomonadati</taxon>
        <taxon>Pseudomonadota</taxon>
        <taxon>Gammaproteobacteria</taxon>
        <taxon>Lysobacterales</taxon>
        <taxon>Rhodanobacteraceae</taxon>
        <taxon>Dokdonella</taxon>
    </lineage>
</organism>
<feature type="transmembrane region" description="Helical" evidence="6">
    <location>
        <begin position="71"/>
        <end position="90"/>
    </location>
</feature>
<feature type="transmembrane region" description="Helical" evidence="6">
    <location>
        <begin position="156"/>
        <end position="178"/>
    </location>
</feature>
<name>A0ABN1IE23_9GAMM</name>
<evidence type="ECO:0000313" key="8">
    <source>
        <dbReference type="Proteomes" id="UP001501523"/>
    </source>
</evidence>
<dbReference type="InterPro" id="IPR001123">
    <property type="entry name" value="LeuE-type"/>
</dbReference>
<dbReference type="PANTHER" id="PTHR30086">
    <property type="entry name" value="ARGININE EXPORTER PROTEIN ARGO"/>
    <property type="match status" value="1"/>
</dbReference>
<keyword evidence="8" id="KW-1185">Reference proteome</keyword>
<feature type="transmembrane region" description="Helical" evidence="6">
    <location>
        <begin position="190"/>
        <end position="208"/>
    </location>
</feature>
<evidence type="ECO:0000313" key="7">
    <source>
        <dbReference type="EMBL" id="GAA0708709.1"/>
    </source>
</evidence>
<keyword evidence="2" id="KW-1003">Cell membrane</keyword>
<protein>
    <submittedName>
        <fullName evidence="7">LysE family translocator</fullName>
    </submittedName>
</protein>
<evidence type="ECO:0000256" key="6">
    <source>
        <dbReference type="SAM" id="Phobius"/>
    </source>
</evidence>
<evidence type="ECO:0000256" key="2">
    <source>
        <dbReference type="ARBA" id="ARBA00022475"/>
    </source>
</evidence>
<dbReference type="Pfam" id="PF01810">
    <property type="entry name" value="LysE"/>
    <property type="match status" value="1"/>
</dbReference>
<sequence length="210" mass="21464">MTSWIAIAGLITVAALTPGPNNLIVLRAAARSGVIGAVPAIAGVVSGGLTLLVIVMAGAGALFTRWPALNTVLAISGASYLAWLGGRLIAPKAAKQTAPTISPTESGPHVPETGQPRAGALGAFGFQFLNPKGWVMVITATSATQASAGPGVSWRLALLFVLIPAACLFVWSSLGVLMSESLRRPRVRRGFDCLMGVLLLASSLLLLADA</sequence>